<accession>A0A4Q0XRV2</accession>
<dbReference type="AlphaFoldDB" id="A0A4Q0XRV2"/>
<dbReference type="EMBL" id="PDKN01000002">
    <property type="protein sequence ID" value="RXJ60086.1"/>
    <property type="molecule type" value="Genomic_DNA"/>
</dbReference>
<proteinExistence type="predicted"/>
<sequence length="66" mass="7869">MTAEEIEIFKKAIEDTILPYVINMNEKQMCDIIYNTPDIPDDFKNMLVEQLFIAKEKYLKQQNKKV</sequence>
<protein>
    <submittedName>
        <fullName evidence="1">Uncharacterized protein</fullName>
    </submittedName>
</protein>
<comment type="caution">
    <text evidence="1">The sequence shown here is derived from an EMBL/GenBank/DDBJ whole genome shotgun (WGS) entry which is preliminary data.</text>
</comment>
<organism evidence="1 2">
    <name type="scientific">Candidatus Marinarcus aquaticus</name>
    <dbReference type="NCBI Taxonomy" id="2044504"/>
    <lineage>
        <taxon>Bacteria</taxon>
        <taxon>Pseudomonadati</taxon>
        <taxon>Campylobacterota</taxon>
        <taxon>Epsilonproteobacteria</taxon>
        <taxon>Campylobacterales</taxon>
        <taxon>Arcobacteraceae</taxon>
        <taxon>Candidatus Marinarcus</taxon>
    </lineage>
</organism>
<reference evidence="1 2" key="1">
    <citation type="submission" date="2017-10" db="EMBL/GenBank/DDBJ databases">
        <title>Genomics of the genus Arcobacter.</title>
        <authorList>
            <person name="Perez-Cataluna A."/>
            <person name="Figueras M.J."/>
        </authorList>
    </citation>
    <scope>NUCLEOTIDE SEQUENCE [LARGE SCALE GENOMIC DNA]</scope>
    <source>
        <strain evidence="1 2">CECT 8987</strain>
    </source>
</reference>
<keyword evidence="2" id="KW-1185">Reference proteome</keyword>
<dbReference type="Proteomes" id="UP000290657">
    <property type="component" value="Unassembled WGS sequence"/>
</dbReference>
<gene>
    <name evidence="1" type="ORF">CRV04_03515</name>
</gene>
<dbReference type="OrthoDB" id="5365779at2"/>
<name>A0A4Q0XRV2_9BACT</name>
<dbReference type="RefSeq" id="WP_128995430.1">
    <property type="nucleotide sequence ID" value="NZ_PDKN01000002.1"/>
</dbReference>
<evidence type="ECO:0000313" key="1">
    <source>
        <dbReference type="EMBL" id="RXJ60086.1"/>
    </source>
</evidence>
<evidence type="ECO:0000313" key="2">
    <source>
        <dbReference type="Proteomes" id="UP000290657"/>
    </source>
</evidence>